<dbReference type="Gene3D" id="3.40.50.300">
    <property type="entry name" value="P-loop containing nucleotide triphosphate hydrolases"/>
    <property type="match status" value="1"/>
</dbReference>
<dbReference type="PANTHER" id="PTHR42788:SF13">
    <property type="entry name" value="ALIPHATIC SULFONATES IMPORT ATP-BINDING PROTEIN SSUB"/>
    <property type="match status" value="1"/>
</dbReference>
<feature type="domain" description="ABC transporter" evidence="5">
    <location>
        <begin position="3"/>
        <end position="225"/>
    </location>
</feature>
<accession>A0ABT6VSA9</accession>
<reference evidence="6 7" key="1">
    <citation type="submission" date="2023-04" db="EMBL/GenBank/DDBJ databases">
        <title>Halomonas strains isolated from rhizosphere soil.</title>
        <authorList>
            <person name="Xu L."/>
            <person name="Sun J.-Q."/>
        </authorList>
    </citation>
    <scope>NUCLEOTIDE SEQUENCE [LARGE SCALE GENOMIC DNA]</scope>
    <source>
        <strain evidence="6 7">LN1S58</strain>
    </source>
</reference>
<dbReference type="InterPro" id="IPR003439">
    <property type="entry name" value="ABC_transporter-like_ATP-bd"/>
</dbReference>
<dbReference type="RefSeq" id="WP_282723982.1">
    <property type="nucleotide sequence ID" value="NZ_JASCQO010000056.1"/>
</dbReference>
<comment type="caution">
    <text evidence="6">The sequence shown here is derived from an EMBL/GenBank/DDBJ whole genome shotgun (WGS) entry which is preliminary data.</text>
</comment>
<comment type="similarity">
    <text evidence="1">Belongs to the ABC transporter superfamily.</text>
</comment>
<keyword evidence="3" id="KW-0547">Nucleotide-binding</keyword>
<keyword evidence="4 6" id="KW-0067">ATP-binding</keyword>
<keyword evidence="7" id="KW-1185">Reference proteome</keyword>
<evidence type="ECO:0000256" key="4">
    <source>
        <dbReference type="ARBA" id="ARBA00022840"/>
    </source>
</evidence>
<dbReference type="InterPro" id="IPR003593">
    <property type="entry name" value="AAA+_ATPase"/>
</dbReference>
<dbReference type="PANTHER" id="PTHR42788">
    <property type="entry name" value="TAURINE IMPORT ATP-BINDING PROTEIN-RELATED"/>
    <property type="match status" value="1"/>
</dbReference>
<organism evidence="6 7">
    <name type="scientific">Halomonas kalidii</name>
    <dbReference type="NCBI Taxonomy" id="3043293"/>
    <lineage>
        <taxon>Bacteria</taxon>
        <taxon>Pseudomonadati</taxon>
        <taxon>Pseudomonadota</taxon>
        <taxon>Gammaproteobacteria</taxon>
        <taxon>Oceanospirillales</taxon>
        <taxon>Halomonadaceae</taxon>
        <taxon>Halomonas</taxon>
    </lineage>
</organism>
<evidence type="ECO:0000256" key="2">
    <source>
        <dbReference type="ARBA" id="ARBA00022448"/>
    </source>
</evidence>
<dbReference type="GO" id="GO:0005524">
    <property type="term" value="F:ATP binding"/>
    <property type="evidence" value="ECO:0007669"/>
    <property type="project" value="UniProtKB-KW"/>
</dbReference>
<dbReference type="CDD" id="cd03293">
    <property type="entry name" value="ABC_NrtD_SsuB_transporters"/>
    <property type="match status" value="1"/>
</dbReference>
<evidence type="ECO:0000256" key="1">
    <source>
        <dbReference type="ARBA" id="ARBA00005417"/>
    </source>
</evidence>
<dbReference type="SMART" id="SM00382">
    <property type="entry name" value="AAA"/>
    <property type="match status" value="1"/>
</dbReference>
<dbReference type="InterPro" id="IPR017871">
    <property type="entry name" value="ABC_transporter-like_CS"/>
</dbReference>
<dbReference type="PROSITE" id="PS50893">
    <property type="entry name" value="ABC_TRANSPORTER_2"/>
    <property type="match status" value="1"/>
</dbReference>
<dbReference type="EMBL" id="JASCQO010000056">
    <property type="protein sequence ID" value="MDI5936550.1"/>
    <property type="molecule type" value="Genomic_DNA"/>
</dbReference>
<gene>
    <name evidence="6" type="ORF">QLQ84_22410</name>
</gene>
<dbReference type="InterPro" id="IPR050166">
    <property type="entry name" value="ABC_transporter_ATP-bind"/>
</dbReference>
<name>A0ABT6VSA9_9GAMM</name>
<dbReference type="PROSITE" id="PS00211">
    <property type="entry name" value="ABC_TRANSPORTER_1"/>
    <property type="match status" value="1"/>
</dbReference>
<dbReference type="Pfam" id="PF00005">
    <property type="entry name" value="ABC_tran"/>
    <property type="match status" value="1"/>
</dbReference>
<dbReference type="InterPro" id="IPR027417">
    <property type="entry name" value="P-loop_NTPase"/>
</dbReference>
<sequence length="260" mass="28880">MMLDIRNLQMSYGDEPVVENVDLGVAAGEFVSLIGPSGCGKSTLLRAVMGLQKPSAGEVRLGLKRAEIGLLFQDDALLPWRSARDNVALGMRIRGRGKAEARHEAMRWLESVGLGQFGDRYPRELSGGQRKRVAIAQVLALRPRLLLMDEPFASLDAIVRHYLTEDLLAWVEGEHLTVLMVTHDLEEAVAVSDRVVLLGSGPRAHVKGRWEIDLPRPRDLLRVKEEPLFATTARQLWDALSEEVRTPASRQRPETAVVTP</sequence>
<protein>
    <submittedName>
        <fullName evidence="6">ABC transporter ATP-binding protein</fullName>
    </submittedName>
</protein>
<evidence type="ECO:0000313" key="6">
    <source>
        <dbReference type="EMBL" id="MDI5936550.1"/>
    </source>
</evidence>
<keyword evidence="2" id="KW-0813">Transport</keyword>
<evidence type="ECO:0000313" key="7">
    <source>
        <dbReference type="Proteomes" id="UP001244242"/>
    </source>
</evidence>
<proteinExistence type="inferred from homology"/>
<dbReference type="Proteomes" id="UP001244242">
    <property type="component" value="Unassembled WGS sequence"/>
</dbReference>
<evidence type="ECO:0000259" key="5">
    <source>
        <dbReference type="PROSITE" id="PS50893"/>
    </source>
</evidence>
<dbReference type="SUPFAM" id="SSF52540">
    <property type="entry name" value="P-loop containing nucleoside triphosphate hydrolases"/>
    <property type="match status" value="1"/>
</dbReference>
<evidence type="ECO:0000256" key="3">
    <source>
        <dbReference type="ARBA" id="ARBA00022741"/>
    </source>
</evidence>